<sequence length="145" mass="16950">MTFEELVKEKGYSISFESIIEPRTNDVKLRIIVNKSENPTDLLIFPHPDSKVQTLQIDFKNYVTYSVIYMVYTVENSTEIADGDAFQIYGKSNYYDFIQRETVLNTFFPNDKLIHYSLACMEHKVDIISKHEPIITEIDPKTIKK</sequence>
<reference evidence="1 2" key="1">
    <citation type="submission" date="2020-08" db="EMBL/GenBank/DDBJ databases">
        <title>Genomic Encyclopedia of Type Strains, Phase IV (KMG-IV): sequencing the most valuable type-strain genomes for metagenomic binning, comparative biology and taxonomic classification.</title>
        <authorList>
            <person name="Goeker M."/>
        </authorList>
    </citation>
    <scope>NUCLEOTIDE SEQUENCE [LARGE SCALE GENOMIC DNA]</scope>
    <source>
        <strain evidence="1 2">DSM 19612</strain>
    </source>
</reference>
<evidence type="ECO:0000313" key="2">
    <source>
        <dbReference type="Proteomes" id="UP000581688"/>
    </source>
</evidence>
<keyword evidence="2" id="KW-1185">Reference proteome</keyword>
<protein>
    <submittedName>
        <fullName evidence="1">Uncharacterized protein</fullName>
    </submittedName>
</protein>
<dbReference type="Proteomes" id="UP000581688">
    <property type="component" value="Unassembled WGS sequence"/>
</dbReference>
<evidence type="ECO:0000313" key="1">
    <source>
        <dbReference type="EMBL" id="MBB6452517.1"/>
    </source>
</evidence>
<gene>
    <name evidence="1" type="ORF">HNQ94_000962</name>
</gene>
<proteinExistence type="predicted"/>
<accession>A0A841PU49</accession>
<dbReference type="AlphaFoldDB" id="A0A841PU49"/>
<dbReference type="EMBL" id="JACHGH010000002">
    <property type="protein sequence ID" value="MBB6452517.1"/>
    <property type="molecule type" value="Genomic_DNA"/>
</dbReference>
<name>A0A841PU49_9BACI</name>
<comment type="caution">
    <text evidence="1">The sequence shown here is derived from an EMBL/GenBank/DDBJ whole genome shotgun (WGS) entry which is preliminary data.</text>
</comment>
<dbReference type="RefSeq" id="WP_174494834.1">
    <property type="nucleotide sequence ID" value="NZ_CADDWK010000002.1"/>
</dbReference>
<organism evidence="1 2">
    <name type="scientific">Salirhabdus euzebyi</name>
    <dbReference type="NCBI Taxonomy" id="394506"/>
    <lineage>
        <taxon>Bacteria</taxon>
        <taxon>Bacillati</taxon>
        <taxon>Bacillota</taxon>
        <taxon>Bacilli</taxon>
        <taxon>Bacillales</taxon>
        <taxon>Bacillaceae</taxon>
        <taxon>Salirhabdus</taxon>
    </lineage>
</organism>